<evidence type="ECO:0000313" key="3">
    <source>
        <dbReference type="EMBL" id="TRM65691.1"/>
    </source>
</evidence>
<feature type="compositionally biased region" description="Acidic residues" evidence="2">
    <location>
        <begin position="206"/>
        <end position="215"/>
    </location>
</feature>
<dbReference type="PANTHER" id="PTHR38120:SF1">
    <property type="entry name" value="M PROTEIN, SEROTYPE 2.1"/>
    <property type="match status" value="1"/>
</dbReference>
<dbReference type="Proteomes" id="UP000320762">
    <property type="component" value="Unassembled WGS sequence"/>
</dbReference>
<gene>
    <name evidence="3" type="ORF">BD626DRAFT_398565</name>
</gene>
<dbReference type="STRING" id="97359.A0A550CLK5"/>
<feature type="region of interest" description="Disordered" evidence="2">
    <location>
        <begin position="504"/>
        <end position="657"/>
    </location>
</feature>
<evidence type="ECO:0000256" key="2">
    <source>
        <dbReference type="SAM" id="MobiDB-lite"/>
    </source>
</evidence>
<feature type="compositionally biased region" description="Low complexity" evidence="2">
    <location>
        <begin position="505"/>
        <end position="516"/>
    </location>
</feature>
<feature type="region of interest" description="Disordered" evidence="2">
    <location>
        <begin position="188"/>
        <end position="241"/>
    </location>
</feature>
<proteinExistence type="predicted"/>
<feature type="coiled-coil region" evidence="1">
    <location>
        <begin position="261"/>
        <end position="291"/>
    </location>
</feature>
<feature type="compositionally biased region" description="Polar residues" evidence="2">
    <location>
        <begin position="16"/>
        <end position="28"/>
    </location>
</feature>
<dbReference type="OrthoDB" id="2121319at2759"/>
<feature type="coiled-coil region" evidence="1">
    <location>
        <begin position="74"/>
        <end position="174"/>
    </location>
</feature>
<dbReference type="AlphaFoldDB" id="A0A550CLK5"/>
<evidence type="ECO:0008006" key="5">
    <source>
        <dbReference type="Google" id="ProtNLM"/>
    </source>
</evidence>
<accession>A0A550CLK5</accession>
<feature type="region of interest" description="Disordered" evidence="2">
    <location>
        <begin position="418"/>
        <end position="459"/>
    </location>
</feature>
<name>A0A550CLK5_9AGAR</name>
<evidence type="ECO:0000313" key="4">
    <source>
        <dbReference type="Proteomes" id="UP000320762"/>
    </source>
</evidence>
<feature type="compositionally biased region" description="Low complexity" evidence="2">
    <location>
        <begin position="45"/>
        <end position="54"/>
    </location>
</feature>
<evidence type="ECO:0000256" key="1">
    <source>
        <dbReference type="SAM" id="Coils"/>
    </source>
</evidence>
<protein>
    <recommendedName>
        <fullName evidence="5">M protein, serotype 2.1</fullName>
    </recommendedName>
</protein>
<feature type="compositionally biased region" description="Polar residues" evidence="2">
    <location>
        <begin position="646"/>
        <end position="656"/>
    </location>
</feature>
<organism evidence="3 4">
    <name type="scientific">Schizophyllum amplum</name>
    <dbReference type="NCBI Taxonomy" id="97359"/>
    <lineage>
        <taxon>Eukaryota</taxon>
        <taxon>Fungi</taxon>
        <taxon>Dikarya</taxon>
        <taxon>Basidiomycota</taxon>
        <taxon>Agaricomycotina</taxon>
        <taxon>Agaricomycetes</taxon>
        <taxon>Agaricomycetidae</taxon>
        <taxon>Agaricales</taxon>
        <taxon>Schizophyllaceae</taxon>
        <taxon>Schizophyllum</taxon>
    </lineage>
</organism>
<feature type="compositionally biased region" description="Polar residues" evidence="2">
    <location>
        <begin position="422"/>
        <end position="431"/>
    </location>
</feature>
<feature type="compositionally biased region" description="Low complexity" evidence="2">
    <location>
        <begin position="553"/>
        <end position="569"/>
    </location>
</feature>
<keyword evidence="4" id="KW-1185">Reference proteome</keyword>
<comment type="caution">
    <text evidence="3">The sequence shown here is derived from an EMBL/GenBank/DDBJ whole genome shotgun (WGS) entry which is preliminary data.</text>
</comment>
<feature type="region of interest" description="Disordered" evidence="2">
    <location>
        <begin position="1"/>
        <end position="73"/>
    </location>
</feature>
<feature type="region of interest" description="Disordered" evidence="2">
    <location>
        <begin position="734"/>
        <end position="777"/>
    </location>
</feature>
<dbReference type="PANTHER" id="PTHR38120">
    <property type="entry name" value="EXPRESSED PROTEIN"/>
    <property type="match status" value="1"/>
</dbReference>
<dbReference type="EMBL" id="VDMD01000004">
    <property type="protein sequence ID" value="TRM65691.1"/>
    <property type="molecule type" value="Genomic_DNA"/>
</dbReference>
<sequence length="777" mass="84482">MAMSAPVPRPTPPGSRRNTTSSPTQSASIARGATARSAVSPRVNSALGGAAARRASIKASTPPPVGQETKESLAVSLKQEVEKKEHLLVQVQDKEQTISTLAADNDKLTSMLHAAETRMNELYADQERSERELAQRIEVADKLRSQVRELEKEKRDLQRRYNEQTQTFEAERQAFYDNEQHLKSRIQTLSQAKKVADREPAASAEPETDIDEESDTVSKVSVRPPTPKQELDDETEPAEMTSLRLELSTLSTSYSSMQSTTVLLQTQLNDLKRVNNELQEENESYMILLRERTLNGQFDVMKSMGVASNSDSEDEEDERSSGGDRGSLRSAGRSTLEKVEEEDHVPETLDQQLERSLAANRSESPASRSGQRKGRRRGASTSQSPAPRGESLADLPITGPGLDLAAELGRAENKDFLDGTVNIDNDQSVLNGNKKRSKKGSDTRTQTAGTLEPSGSMNDIDTLRNEVKSLKDANKALSLYASKIVDRILAQEGFEHVLAVDYDKQPQTPKTPAPTTFESAQSKPRPQSAYVGRSTTAPMPEKANTFLSPKLDSPMAPSPSARASRRSMSFDWRALNPFGDKNAQQQPPNLRPLTLKPGAVSNARKLDTEEDEEDRRERERLNATMKLMGYEPAPSPVVTQMPPMQRSHSTSSSTPTAMGRRWSLFGARSPNLDSLSAQSSPGATHSKFSGAAMGLGIDDGGAAGGLTQEALEHVEAQNSLAALDAHERTLSAELAKGGGSGFTEIQRRSPGSRRGRRSAGSGSTVWSAGMSGTGDDD</sequence>
<feature type="region of interest" description="Disordered" evidence="2">
    <location>
        <begin position="305"/>
        <end position="398"/>
    </location>
</feature>
<keyword evidence="1" id="KW-0175">Coiled coil</keyword>
<reference evidence="3 4" key="1">
    <citation type="journal article" date="2019" name="New Phytol.">
        <title>Comparative genomics reveals unique wood-decay strategies and fruiting body development in the Schizophyllaceae.</title>
        <authorList>
            <person name="Almasi E."/>
            <person name="Sahu N."/>
            <person name="Krizsan K."/>
            <person name="Balint B."/>
            <person name="Kovacs G.M."/>
            <person name="Kiss B."/>
            <person name="Cseklye J."/>
            <person name="Drula E."/>
            <person name="Henrissat B."/>
            <person name="Nagy I."/>
            <person name="Chovatia M."/>
            <person name="Adam C."/>
            <person name="LaButti K."/>
            <person name="Lipzen A."/>
            <person name="Riley R."/>
            <person name="Grigoriev I.V."/>
            <person name="Nagy L.G."/>
        </authorList>
    </citation>
    <scope>NUCLEOTIDE SEQUENCE [LARGE SCALE GENOMIC DNA]</scope>
    <source>
        <strain evidence="3 4">NL-1724</strain>
    </source>
</reference>
<feature type="compositionally biased region" description="Polar residues" evidence="2">
    <location>
        <begin position="443"/>
        <end position="459"/>
    </location>
</feature>